<reference evidence="2 3" key="1">
    <citation type="submission" date="2017-12" db="EMBL/GenBank/DDBJ databases">
        <title>Hemimetabolous genomes reveal molecular basis of termite eusociality.</title>
        <authorList>
            <person name="Harrison M.C."/>
            <person name="Jongepier E."/>
            <person name="Robertson H.M."/>
            <person name="Arning N."/>
            <person name="Bitard-Feildel T."/>
            <person name="Chao H."/>
            <person name="Childers C.P."/>
            <person name="Dinh H."/>
            <person name="Doddapaneni H."/>
            <person name="Dugan S."/>
            <person name="Gowin J."/>
            <person name="Greiner C."/>
            <person name="Han Y."/>
            <person name="Hu H."/>
            <person name="Hughes D.S.T."/>
            <person name="Huylmans A.-K."/>
            <person name="Kemena C."/>
            <person name="Kremer L.P.M."/>
            <person name="Lee S.L."/>
            <person name="Lopez-Ezquerra A."/>
            <person name="Mallet L."/>
            <person name="Monroy-Kuhn J.M."/>
            <person name="Moser A."/>
            <person name="Murali S.C."/>
            <person name="Muzny D.M."/>
            <person name="Otani S."/>
            <person name="Piulachs M.-D."/>
            <person name="Poelchau M."/>
            <person name="Qu J."/>
            <person name="Schaub F."/>
            <person name="Wada-Katsumata A."/>
            <person name="Worley K.C."/>
            <person name="Xie Q."/>
            <person name="Ylla G."/>
            <person name="Poulsen M."/>
            <person name="Gibbs R.A."/>
            <person name="Schal C."/>
            <person name="Richards S."/>
            <person name="Belles X."/>
            <person name="Korb J."/>
            <person name="Bornberg-Bauer E."/>
        </authorList>
    </citation>
    <scope>NUCLEOTIDE SEQUENCE [LARGE SCALE GENOMIC DNA]</scope>
    <source>
        <tissue evidence="2">Whole body</tissue>
    </source>
</reference>
<dbReference type="EMBL" id="NEVH01009082">
    <property type="protein sequence ID" value="PNF33776.1"/>
    <property type="molecule type" value="Genomic_DNA"/>
</dbReference>
<sequence length="99" mass="11203">MEMQQMIQWMLAKMNASQKQMKAKMDTSTKAILATHEIMNEIKEAMRAETKAYEEKRMAEMRTGQEAVAARWPKRETGVPRNNGGMSGVQAASLRQNGI</sequence>
<dbReference type="AlphaFoldDB" id="A0A2J7QYW9"/>
<protein>
    <submittedName>
        <fullName evidence="2">Uncharacterized protein</fullName>
    </submittedName>
</protein>
<comment type="caution">
    <text evidence="2">The sequence shown here is derived from an EMBL/GenBank/DDBJ whole genome shotgun (WGS) entry which is preliminary data.</text>
</comment>
<feature type="region of interest" description="Disordered" evidence="1">
    <location>
        <begin position="63"/>
        <end position="99"/>
    </location>
</feature>
<accession>A0A2J7QYW9</accession>
<evidence type="ECO:0000313" key="2">
    <source>
        <dbReference type="EMBL" id="PNF33776.1"/>
    </source>
</evidence>
<proteinExistence type="predicted"/>
<gene>
    <name evidence="2" type="ORF">B7P43_G10218</name>
</gene>
<keyword evidence="3" id="KW-1185">Reference proteome</keyword>
<evidence type="ECO:0000256" key="1">
    <source>
        <dbReference type="SAM" id="MobiDB-lite"/>
    </source>
</evidence>
<dbReference type="Proteomes" id="UP000235965">
    <property type="component" value="Unassembled WGS sequence"/>
</dbReference>
<name>A0A2J7QYW9_9NEOP</name>
<dbReference type="InParanoid" id="A0A2J7QYW9"/>
<evidence type="ECO:0000313" key="3">
    <source>
        <dbReference type="Proteomes" id="UP000235965"/>
    </source>
</evidence>
<organism evidence="2 3">
    <name type="scientific">Cryptotermes secundus</name>
    <dbReference type="NCBI Taxonomy" id="105785"/>
    <lineage>
        <taxon>Eukaryota</taxon>
        <taxon>Metazoa</taxon>
        <taxon>Ecdysozoa</taxon>
        <taxon>Arthropoda</taxon>
        <taxon>Hexapoda</taxon>
        <taxon>Insecta</taxon>
        <taxon>Pterygota</taxon>
        <taxon>Neoptera</taxon>
        <taxon>Polyneoptera</taxon>
        <taxon>Dictyoptera</taxon>
        <taxon>Blattodea</taxon>
        <taxon>Blattoidea</taxon>
        <taxon>Termitoidae</taxon>
        <taxon>Kalotermitidae</taxon>
        <taxon>Cryptotermitinae</taxon>
        <taxon>Cryptotermes</taxon>
    </lineage>
</organism>